<proteinExistence type="predicted"/>
<evidence type="ECO:0000313" key="1">
    <source>
        <dbReference type="EMBL" id="PWN50149.1"/>
    </source>
</evidence>
<name>A0ACD0NWF8_9BASI</name>
<organism evidence="1 2">
    <name type="scientific">Violaceomyces palustris</name>
    <dbReference type="NCBI Taxonomy" id="1673888"/>
    <lineage>
        <taxon>Eukaryota</taxon>
        <taxon>Fungi</taxon>
        <taxon>Dikarya</taxon>
        <taxon>Basidiomycota</taxon>
        <taxon>Ustilaginomycotina</taxon>
        <taxon>Ustilaginomycetes</taxon>
        <taxon>Violaceomycetales</taxon>
        <taxon>Violaceomycetaceae</taxon>
        <taxon>Violaceomyces</taxon>
    </lineage>
</organism>
<reference evidence="1 2" key="1">
    <citation type="journal article" date="2018" name="Mol. Biol. Evol.">
        <title>Broad Genomic Sampling Reveals a Smut Pathogenic Ancestry of the Fungal Clade Ustilaginomycotina.</title>
        <authorList>
            <person name="Kijpornyongpan T."/>
            <person name="Mondo S.J."/>
            <person name="Barry K."/>
            <person name="Sandor L."/>
            <person name="Lee J."/>
            <person name="Lipzen A."/>
            <person name="Pangilinan J."/>
            <person name="LaButti K."/>
            <person name="Hainaut M."/>
            <person name="Henrissat B."/>
            <person name="Grigoriev I.V."/>
            <person name="Spatafora J.W."/>
            <person name="Aime M.C."/>
        </authorList>
    </citation>
    <scope>NUCLEOTIDE SEQUENCE [LARGE SCALE GENOMIC DNA]</scope>
    <source>
        <strain evidence="1 2">SA 807</strain>
    </source>
</reference>
<keyword evidence="2" id="KW-1185">Reference proteome</keyword>
<dbReference type="Proteomes" id="UP000245626">
    <property type="component" value="Unassembled WGS sequence"/>
</dbReference>
<sequence length="151" mass="17438">MTQEKQGQQFGEVRHAIDKLALNKYLSENVPAIATPVEVKQFSYGQSNPTYILTDKKSKRYVLRKKPPGSLVSKKAHAIEREYRILQAVGLHNERLGSSDHRDSVPVPKVYCLCEQENIVGTSFYIMEFVEGRIFADLRMITLPKEERRQW</sequence>
<dbReference type="EMBL" id="KZ819963">
    <property type="protein sequence ID" value="PWN50149.1"/>
    <property type="molecule type" value="Genomic_DNA"/>
</dbReference>
<evidence type="ECO:0000313" key="2">
    <source>
        <dbReference type="Proteomes" id="UP000245626"/>
    </source>
</evidence>
<gene>
    <name evidence="1" type="ORF">IE53DRAFT_379983</name>
</gene>
<protein>
    <submittedName>
        <fullName evidence="1">Uncharacterized protein</fullName>
    </submittedName>
</protein>
<accession>A0ACD0NWF8</accession>